<dbReference type="RefSeq" id="WP_093554794.1">
    <property type="nucleotide sequence ID" value="NZ_FPBO01000005.1"/>
</dbReference>
<evidence type="ECO:0000256" key="1">
    <source>
        <dbReference type="ARBA" id="ARBA00004571"/>
    </source>
</evidence>
<evidence type="ECO:0000256" key="7">
    <source>
        <dbReference type="ARBA" id="ARBA00023170"/>
    </source>
</evidence>
<dbReference type="PANTHER" id="PTHR30069:SF50">
    <property type="entry name" value="TONB-DEPENDENT RECEPTOR HI_1217-RELATED"/>
    <property type="match status" value="1"/>
</dbReference>
<dbReference type="InterPro" id="IPR012910">
    <property type="entry name" value="Plug_dom"/>
</dbReference>
<evidence type="ECO:0000256" key="5">
    <source>
        <dbReference type="ARBA" id="ARBA00022692"/>
    </source>
</evidence>
<dbReference type="GO" id="GO:0044718">
    <property type="term" value="P:siderophore transmembrane transport"/>
    <property type="evidence" value="ECO:0007669"/>
    <property type="project" value="TreeGrafter"/>
</dbReference>
<keyword evidence="8" id="KW-0998">Cell outer membrane</keyword>
<dbReference type="OrthoDB" id="8732650at2"/>
<evidence type="ECO:0000256" key="4">
    <source>
        <dbReference type="ARBA" id="ARBA00022452"/>
    </source>
</evidence>
<keyword evidence="7 11" id="KW-0675">Receptor</keyword>
<keyword evidence="3" id="KW-0813">Transport</keyword>
<feature type="signal peptide" evidence="9">
    <location>
        <begin position="1"/>
        <end position="37"/>
    </location>
</feature>
<dbReference type="Gene3D" id="2.40.170.20">
    <property type="entry name" value="TonB-dependent receptor, beta-barrel domain"/>
    <property type="match status" value="1"/>
</dbReference>
<dbReference type="Gene3D" id="2.170.130.10">
    <property type="entry name" value="TonB-dependent receptor, plug domain"/>
    <property type="match status" value="1"/>
</dbReference>
<dbReference type="PANTHER" id="PTHR30069">
    <property type="entry name" value="TONB-DEPENDENT OUTER MEMBRANE RECEPTOR"/>
    <property type="match status" value="1"/>
</dbReference>
<comment type="subcellular location">
    <subcellularLocation>
        <location evidence="1">Cell outer membrane</location>
        <topology evidence="1">Multi-pass membrane protein</topology>
    </subcellularLocation>
</comment>
<feature type="domain" description="TonB-dependent receptor plug" evidence="10">
    <location>
        <begin position="82"/>
        <end position="194"/>
    </location>
</feature>
<dbReference type="Pfam" id="PF07715">
    <property type="entry name" value="Plug"/>
    <property type="match status" value="1"/>
</dbReference>
<dbReference type="STRING" id="1035707.SAMN05216552_10056"/>
<gene>
    <name evidence="11" type="ORF">SAMN05216552_10056</name>
</gene>
<evidence type="ECO:0000313" key="12">
    <source>
        <dbReference type="Proteomes" id="UP000199391"/>
    </source>
</evidence>
<feature type="chain" id="PRO_5011728611" evidence="9">
    <location>
        <begin position="38"/>
        <end position="969"/>
    </location>
</feature>
<evidence type="ECO:0000256" key="8">
    <source>
        <dbReference type="ARBA" id="ARBA00023237"/>
    </source>
</evidence>
<organism evidence="11 12">
    <name type="scientific">Pseudoduganella namucuonensis</name>
    <dbReference type="NCBI Taxonomy" id="1035707"/>
    <lineage>
        <taxon>Bacteria</taxon>
        <taxon>Pseudomonadati</taxon>
        <taxon>Pseudomonadota</taxon>
        <taxon>Betaproteobacteria</taxon>
        <taxon>Burkholderiales</taxon>
        <taxon>Oxalobacteraceae</taxon>
        <taxon>Telluria group</taxon>
        <taxon>Pseudoduganella</taxon>
    </lineage>
</organism>
<keyword evidence="9" id="KW-0732">Signal</keyword>
<protein>
    <submittedName>
        <fullName evidence="11">TonB-dependent Receptor Plug Domain</fullName>
    </submittedName>
</protein>
<evidence type="ECO:0000256" key="3">
    <source>
        <dbReference type="ARBA" id="ARBA00022448"/>
    </source>
</evidence>
<comment type="similarity">
    <text evidence="2">Belongs to the TonB-dependent receptor family.</text>
</comment>
<sequence length="969" mass="104903">MKKKFTHNGRGHAFPRPLAALAILAGAGLLNASAALAQEAPPATDQPKAEAKAKAKAGAIGKQGDSQTVIVTGTVGATEAKAANVSYSVLDAKDLGKFAPMSADDFLRDMPGVVVESNEGVARNESYTRGMSVGTGSPTTGNFWTAILEDGLPVLPVRFNNFQDSSFYRADIGTSRVESVRGGSAGTSVASSAGAVFNFLPGAIQPGAAIQTRLGVEGEDPHLSWKQVDGYFGWKNERGDLRASATGFYRTSTGATDPGYPLNLGGQVKLRVQKNYELGDASGTVALTVKHLDDTNSWNGQFTQPAHGYVDPVPAPGFLRSGNMFMHGGQHTVNTSLIDGPGASRYHDPEKGANYKQDAVWLKWDHETGGRWSFNSALKAQNSKALLRQGFYGAGPGSLWGTNIFQDAFTVNQGIAAKGTDTANLNRQPGYYELYDRGTGAVRARIYNNVGKSNGVNYRTGAACPAGSAASPAQCVAYTNLPNANFDMAGGLVNGIMVPSDSNTVNKDVVYVTNSNFATRESKDLMLNFLANYAGDNFRVQAGLFAVQARQGLVTYFNGRGISAFGNGEIANLGARFVTDKGSYQLTDEGGWGRVGGGNVDGLTPYIYSSRQRDIQPMLGGSWSPGKWDLNASYKGNLTMVKTHTIPFVTTPQANDANSRGYGGLDGNALTWYDNQNYVRGATVNASKKVYLKNYSGSVGYNITPEDKVYYRHSLAGNNIIGIVSRYQTQFNADNKPLFPQVDLRQDEVAYVFNKGALSGQLTAYRTEMLEWIQQTPLTVDGSTYVVEYLNHFLTKGLEGWLKWRVTPKLSWSTSGLYSQGRAVAVGSFAAGAPGPEDDKLTTVAGIMAKTPRWVVSNTVSYQMADFQFNLRHRFMAKRKRDNNPADRTYLPPQRNFDFSVAYAGIKNVRISLDVRNVLNNKYISAYDTMLPTVTGVSKNDIMQQLPESGAWNVMNPPRSYWLTARYDF</sequence>
<keyword evidence="12" id="KW-1185">Reference proteome</keyword>
<dbReference type="Proteomes" id="UP000199391">
    <property type="component" value="Unassembled WGS sequence"/>
</dbReference>
<proteinExistence type="inferred from homology"/>
<dbReference type="InterPro" id="IPR037066">
    <property type="entry name" value="Plug_dom_sf"/>
</dbReference>
<dbReference type="InterPro" id="IPR039426">
    <property type="entry name" value="TonB-dep_rcpt-like"/>
</dbReference>
<evidence type="ECO:0000256" key="2">
    <source>
        <dbReference type="ARBA" id="ARBA00009810"/>
    </source>
</evidence>
<dbReference type="InterPro" id="IPR036942">
    <property type="entry name" value="Beta-barrel_TonB_sf"/>
</dbReference>
<evidence type="ECO:0000259" key="10">
    <source>
        <dbReference type="Pfam" id="PF07715"/>
    </source>
</evidence>
<keyword evidence="5" id="KW-0812">Transmembrane</keyword>
<evidence type="ECO:0000313" key="11">
    <source>
        <dbReference type="EMBL" id="SFU56276.1"/>
    </source>
</evidence>
<evidence type="ECO:0000256" key="6">
    <source>
        <dbReference type="ARBA" id="ARBA00023136"/>
    </source>
</evidence>
<keyword evidence="6" id="KW-0472">Membrane</keyword>
<dbReference type="GO" id="GO:0009279">
    <property type="term" value="C:cell outer membrane"/>
    <property type="evidence" value="ECO:0007669"/>
    <property type="project" value="UniProtKB-SubCell"/>
</dbReference>
<dbReference type="AlphaFoldDB" id="A0A1I7H6Z7"/>
<dbReference type="GO" id="GO:0015344">
    <property type="term" value="F:siderophore uptake transmembrane transporter activity"/>
    <property type="evidence" value="ECO:0007669"/>
    <property type="project" value="TreeGrafter"/>
</dbReference>
<name>A0A1I7H6Z7_9BURK</name>
<reference evidence="12" key="1">
    <citation type="submission" date="2016-10" db="EMBL/GenBank/DDBJ databases">
        <authorList>
            <person name="Varghese N."/>
            <person name="Submissions S."/>
        </authorList>
    </citation>
    <scope>NUCLEOTIDE SEQUENCE [LARGE SCALE GENOMIC DNA]</scope>
    <source>
        <strain evidence="12">CGMCC 1.11014</strain>
    </source>
</reference>
<accession>A0A1I7H6Z7</accession>
<dbReference type="SUPFAM" id="SSF56935">
    <property type="entry name" value="Porins"/>
    <property type="match status" value="1"/>
</dbReference>
<keyword evidence="4" id="KW-1134">Transmembrane beta strand</keyword>
<dbReference type="EMBL" id="FPBO01000005">
    <property type="protein sequence ID" value="SFU56276.1"/>
    <property type="molecule type" value="Genomic_DNA"/>
</dbReference>
<evidence type="ECO:0000256" key="9">
    <source>
        <dbReference type="SAM" id="SignalP"/>
    </source>
</evidence>